<dbReference type="KEGG" id="nai:NECAME_08125"/>
<sequence length="62" mass="6893">MKFKFSELHLRTQKAGCGAVVTQYLEAYMDKKEINALPYHNFTCGVQQMASTHVGQSVEAGV</sequence>
<dbReference type="Proteomes" id="UP000053676">
    <property type="component" value="Unassembled WGS sequence"/>
</dbReference>
<evidence type="ECO:0000313" key="1">
    <source>
        <dbReference type="EMBL" id="ETN82134.1"/>
    </source>
</evidence>
<dbReference type="EMBL" id="KI658555">
    <property type="protein sequence ID" value="ETN82134.1"/>
    <property type="molecule type" value="Genomic_DNA"/>
</dbReference>
<gene>
    <name evidence="1" type="ORF">NECAME_08125</name>
</gene>
<dbReference type="AlphaFoldDB" id="W2TKI0"/>
<accession>W2TKI0</accession>
<organism evidence="1 2">
    <name type="scientific">Necator americanus</name>
    <name type="common">Human hookworm</name>
    <dbReference type="NCBI Taxonomy" id="51031"/>
    <lineage>
        <taxon>Eukaryota</taxon>
        <taxon>Metazoa</taxon>
        <taxon>Ecdysozoa</taxon>
        <taxon>Nematoda</taxon>
        <taxon>Chromadorea</taxon>
        <taxon>Rhabditida</taxon>
        <taxon>Rhabditina</taxon>
        <taxon>Rhabditomorpha</taxon>
        <taxon>Strongyloidea</taxon>
        <taxon>Ancylostomatidae</taxon>
        <taxon>Bunostominae</taxon>
        <taxon>Necator</taxon>
    </lineage>
</organism>
<keyword evidence="2" id="KW-1185">Reference proteome</keyword>
<protein>
    <submittedName>
        <fullName evidence="1">Uncharacterized protein</fullName>
    </submittedName>
</protein>
<evidence type="ECO:0000313" key="2">
    <source>
        <dbReference type="Proteomes" id="UP000053676"/>
    </source>
</evidence>
<proteinExistence type="predicted"/>
<name>W2TKI0_NECAM</name>
<reference evidence="2" key="1">
    <citation type="journal article" date="2014" name="Nat. Genet.">
        <title>Genome of the human hookworm Necator americanus.</title>
        <authorList>
            <person name="Tang Y.T."/>
            <person name="Gao X."/>
            <person name="Rosa B.A."/>
            <person name="Abubucker S."/>
            <person name="Hallsworth-Pepin K."/>
            <person name="Martin J."/>
            <person name="Tyagi R."/>
            <person name="Heizer E."/>
            <person name="Zhang X."/>
            <person name="Bhonagiri-Palsikar V."/>
            <person name="Minx P."/>
            <person name="Warren W.C."/>
            <person name="Wang Q."/>
            <person name="Zhan B."/>
            <person name="Hotez P.J."/>
            <person name="Sternberg P.W."/>
            <person name="Dougall A."/>
            <person name="Gaze S.T."/>
            <person name="Mulvenna J."/>
            <person name="Sotillo J."/>
            <person name="Ranganathan S."/>
            <person name="Rabelo E.M."/>
            <person name="Wilson R.K."/>
            <person name="Felgner P.L."/>
            <person name="Bethony J."/>
            <person name="Hawdon J.M."/>
            <person name="Gasser R.B."/>
            <person name="Loukas A."/>
            <person name="Mitreva M."/>
        </authorList>
    </citation>
    <scope>NUCLEOTIDE SEQUENCE [LARGE SCALE GENOMIC DNA]</scope>
</reference>